<protein>
    <submittedName>
        <fullName evidence="1">Uncharacterized protein</fullName>
    </submittedName>
</protein>
<accession>A0A177NXB7</accession>
<name>A0A177NXB7_9GAMM</name>
<evidence type="ECO:0000313" key="2">
    <source>
        <dbReference type="Proteomes" id="UP000078476"/>
    </source>
</evidence>
<dbReference type="EMBL" id="LUUI01000002">
    <property type="protein sequence ID" value="OAI21829.1"/>
    <property type="molecule type" value="Genomic_DNA"/>
</dbReference>
<gene>
    <name evidence="1" type="ORF">A1359_18930</name>
</gene>
<proteinExistence type="predicted"/>
<keyword evidence="2" id="KW-1185">Reference proteome</keyword>
<organism evidence="1 2">
    <name type="scientific">Methylomonas lenta</name>
    <dbReference type="NCBI Taxonomy" id="980561"/>
    <lineage>
        <taxon>Bacteria</taxon>
        <taxon>Pseudomonadati</taxon>
        <taxon>Pseudomonadota</taxon>
        <taxon>Gammaproteobacteria</taxon>
        <taxon>Methylococcales</taxon>
        <taxon>Methylococcaceae</taxon>
        <taxon>Methylomonas</taxon>
    </lineage>
</organism>
<dbReference type="RefSeq" id="WP_066976202.1">
    <property type="nucleotide sequence ID" value="NZ_LUUI01000002.1"/>
</dbReference>
<reference evidence="1 2" key="1">
    <citation type="submission" date="2016-03" db="EMBL/GenBank/DDBJ databases">
        <authorList>
            <person name="Ploux O."/>
        </authorList>
    </citation>
    <scope>NUCLEOTIDE SEQUENCE [LARGE SCALE GENOMIC DNA]</scope>
    <source>
        <strain evidence="1 2">R-45370</strain>
    </source>
</reference>
<comment type="caution">
    <text evidence="1">The sequence shown here is derived from an EMBL/GenBank/DDBJ whole genome shotgun (WGS) entry which is preliminary data.</text>
</comment>
<dbReference type="Proteomes" id="UP000078476">
    <property type="component" value="Unassembled WGS sequence"/>
</dbReference>
<dbReference type="STRING" id="980561.A1359_18930"/>
<dbReference type="OrthoDB" id="6088711at2"/>
<evidence type="ECO:0000313" key="1">
    <source>
        <dbReference type="EMBL" id="OAI21829.1"/>
    </source>
</evidence>
<sequence length="125" mass="14120">MTNSLEQHISAQRDFGTLICQRMTANINKLGFSAQTGLTSPDFDTAVFSLVTDPFTQTQDLVGYWYNNGKQRIGQIKFHGDGSFYAEYDVIQPHPSKKQFFVEAINAWGKLDNIKTEAKLLEIPN</sequence>
<dbReference type="AlphaFoldDB" id="A0A177NXB7"/>